<dbReference type="PANTHER" id="PTHR31087:SF161">
    <property type="entry name" value="TUBBY C 2 FAMILY PROTEIN"/>
    <property type="match status" value="1"/>
</dbReference>
<evidence type="ECO:0000313" key="2">
    <source>
        <dbReference type="EMBL" id="RSH78998.1"/>
    </source>
</evidence>
<dbReference type="STRING" id="105984.A0A427XJJ9"/>
<organism evidence="2 3">
    <name type="scientific">Apiotrichum porosum</name>
    <dbReference type="NCBI Taxonomy" id="105984"/>
    <lineage>
        <taxon>Eukaryota</taxon>
        <taxon>Fungi</taxon>
        <taxon>Dikarya</taxon>
        <taxon>Basidiomycota</taxon>
        <taxon>Agaricomycotina</taxon>
        <taxon>Tremellomycetes</taxon>
        <taxon>Trichosporonales</taxon>
        <taxon>Trichosporonaceae</taxon>
        <taxon>Apiotrichum</taxon>
    </lineage>
</organism>
<evidence type="ECO:0000256" key="1">
    <source>
        <dbReference type="ARBA" id="ARBA00005437"/>
    </source>
</evidence>
<evidence type="ECO:0000313" key="3">
    <source>
        <dbReference type="Proteomes" id="UP000279236"/>
    </source>
</evidence>
<protein>
    <recommendedName>
        <fullName evidence="4">Tubby C-terminal-like domain-containing protein</fullName>
    </recommendedName>
</protein>
<comment type="caution">
    <text evidence="2">The sequence shown here is derived from an EMBL/GenBank/DDBJ whole genome shotgun (WGS) entry which is preliminary data.</text>
</comment>
<dbReference type="OrthoDB" id="97518at2759"/>
<dbReference type="SUPFAM" id="SSF54518">
    <property type="entry name" value="Tubby C-terminal domain-like"/>
    <property type="match status" value="1"/>
</dbReference>
<dbReference type="Pfam" id="PF04525">
    <property type="entry name" value="LOR"/>
    <property type="match status" value="1"/>
</dbReference>
<dbReference type="AlphaFoldDB" id="A0A427XJJ9"/>
<name>A0A427XJJ9_9TREE</name>
<keyword evidence="3" id="KW-1185">Reference proteome</keyword>
<dbReference type="GeneID" id="39586467"/>
<sequence>MFHTSSNTLAPVNPPVAVYPHMVRNVPVTLTLREKAWSLSGDDFSIKDASNNQSVLKVKGKTMSIHDRKYMYDAQGKMLYNMADKMIAIHKTIVCEGEHGKEILTVKNKWSTGSKLKGAFLDHEDKERTIELRGDMFGTSANITLSDGTNLAHISRKVITVADMAADKQTYHVTVAPGVDPSLIAAVCVCFDEIENEEDK</sequence>
<dbReference type="InterPro" id="IPR038595">
    <property type="entry name" value="LOR_sf"/>
</dbReference>
<proteinExistence type="inferred from homology"/>
<dbReference type="InterPro" id="IPR007612">
    <property type="entry name" value="LOR"/>
</dbReference>
<comment type="similarity">
    <text evidence="1">Belongs to the LOR family.</text>
</comment>
<accession>A0A427XJJ9</accession>
<dbReference type="PANTHER" id="PTHR31087">
    <property type="match status" value="1"/>
</dbReference>
<reference evidence="2 3" key="1">
    <citation type="submission" date="2018-11" db="EMBL/GenBank/DDBJ databases">
        <title>Genome sequence of Apiotrichum porosum DSM 27194.</title>
        <authorList>
            <person name="Aliyu H."/>
            <person name="Gorte O."/>
            <person name="Ochsenreither K."/>
        </authorList>
    </citation>
    <scope>NUCLEOTIDE SEQUENCE [LARGE SCALE GENOMIC DNA]</scope>
    <source>
        <strain evidence="2 3">DSM 27194</strain>
    </source>
</reference>
<evidence type="ECO:0008006" key="4">
    <source>
        <dbReference type="Google" id="ProtNLM"/>
    </source>
</evidence>
<dbReference type="Gene3D" id="2.40.160.200">
    <property type="entry name" value="LURP1-related"/>
    <property type="match status" value="1"/>
</dbReference>
<dbReference type="InterPro" id="IPR025659">
    <property type="entry name" value="Tubby-like_C"/>
</dbReference>
<dbReference type="EMBL" id="RSCE01000011">
    <property type="protein sequence ID" value="RSH78998.1"/>
    <property type="molecule type" value="Genomic_DNA"/>
</dbReference>
<dbReference type="RefSeq" id="XP_028474145.1">
    <property type="nucleotide sequence ID" value="XM_028617682.1"/>
</dbReference>
<gene>
    <name evidence="2" type="ORF">EHS24_001924</name>
</gene>
<dbReference type="Proteomes" id="UP000279236">
    <property type="component" value="Unassembled WGS sequence"/>
</dbReference>